<reference evidence="4" key="1">
    <citation type="submission" date="2021-02" db="EMBL/GenBank/DDBJ databases">
        <title>Comparative genomics reveals that relaxation of natural selection precedes convergent phenotypic evolution of cavefish.</title>
        <authorList>
            <person name="Peng Z."/>
        </authorList>
    </citation>
    <scope>NUCLEOTIDE SEQUENCE</scope>
    <source>
        <tissue evidence="4">Muscle</tissue>
    </source>
</reference>
<comment type="caution">
    <text evidence="4">The sequence shown here is derived from an EMBL/GenBank/DDBJ whole genome shotgun (WGS) entry which is preliminary data.</text>
</comment>
<dbReference type="PANTHER" id="PTHR19860:SF18">
    <property type="entry name" value="DUF4062 DOMAIN-CONTAINING PROTEIN"/>
    <property type="match status" value="1"/>
</dbReference>
<dbReference type="PANTHER" id="PTHR19860">
    <property type="entry name" value="DDB1- AND CUL4-ASSOCIATED FACTOR 12-RELATED"/>
    <property type="match status" value="1"/>
</dbReference>
<feature type="domain" description="AAA+ ATPase" evidence="3">
    <location>
        <begin position="92"/>
        <end position="250"/>
    </location>
</feature>
<evidence type="ECO:0000259" key="3">
    <source>
        <dbReference type="SMART" id="SM00382"/>
    </source>
</evidence>
<organism evidence="4 5">
    <name type="scientific">Triplophysa rosa</name>
    <name type="common">Cave loach</name>
    <dbReference type="NCBI Taxonomy" id="992332"/>
    <lineage>
        <taxon>Eukaryota</taxon>
        <taxon>Metazoa</taxon>
        <taxon>Chordata</taxon>
        <taxon>Craniata</taxon>
        <taxon>Vertebrata</taxon>
        <taxon>Euteleostomi</taxon>
        <taxon>Actinopterygii</taxon>
        <taxon>Neopterygii</taxon>
        <taxon>Teleostei</taxon>
        <taxon>Ostariophysi</taxon>
        <taxon>Cypriniformes</taxon>
        <taxon>Nemacheilidae</taxon>
        <taxon>Triplophysa</taxon>
    </lineage>
</organism>
<evidence type="ECO:0000256" key="2">
    <source>
        <dbReference type="SAM" id="MobiDB-lite"/>
    </source>
</evidence>
<evidence type="ECO:0000313" key="4">
    <source>
        <dbReference type="EMBL" id="KAI7791996.1"/>
    </source>
</evidence>
<dbReference type="GO" id="GO:0080008">
    <property type="term" value="C:Cul4-RING E3 ubiquitin ligase complex"/>
    <property type="evidence" value="ECO:0007669"/>
    <property type="project" value="TreeGrafter"/>
</dbReference>
<protein>
    <submittedName>
        <fullName evidence="4">Tetratricopeptide repeat protein GNN-like</fullName>
    </submittedName>
</protein>
<dbReference type="Proteomes" id="UP001059041">
    <property type="component" value="Linkage Group LG24"/>
</dbReference>
<dbReference type="InterPro" id="IPR011990">
    <property type="entry name" value="TPR-like_helical_dom_sf"/>
</dbReference>
<accession>A0A9W7T857</accession>
<keyword evidence="1" id="KW-0677">Repeat</keyword>
<feature type="compositionally biased region" description="Polar residues" evidence="2">
    <location>
        <begin position="885"/>
        <end position="894"/>
    </location>
</feature>
<gene>
    <name evidence="4" type="ORF">IRJ41_017096</name>
</gene>
<feature type="region of interest" description="Disordered" evidence="2">
    <location>
        <begin position="854"/>
        <end position="908"/>
    </location>
</feature>
<dbReference type="InterPro" id="IPR027417">
    <property type="entry name" value="P-loop_NTPase"/>
</dbReference>
<dbReference type="AlphaFoldDB" id="A0A9W7T857"/>
<dbReference type="SUPFAM" id="SSF52540">
    <property type="entry name" value="P-loop containing nucleoside triphosphate hydrolases"/>
    <property type="match status" value="1"/>
</dbReference>
<dbReference type="GO" id="GO:0016887">
    <property type="term" value="F:ATP hydrolysis activity"/>
    <property type="evidence" value="ECO:0007669"/>
    <property type="project" value="InterPro"/>
</dbReference>
<evidence type="ECO:0000313" key="5">
    <source>
        <dbReference type="Proteomes" id="UP001059041"/>
    </source>
</evidence>
<evidence type="ECO:0000256" key="1">
    <source>
        <dbReference type="ARBA" id="ARBA00022737"/>
    </source>
</evidence>
<dbReference type="Gene3D" id="1.25.40.10">
    <property type="entry name" value="Tetratricopeptide repeat domain"/>
    <property type="match status" value="1"/>
</dbReference>
<dbReference type="InterPro" id="IPR049945">
    <property type="entry name" value="AAA_22"/>
</dbReference>
<dbReference type="SUPFAM" id="SSF48452">
    <property type="entry name" value="TPR-like"/>
    <property type="match status" value="1"/>
</dbReference>
<dbReference type="InterPro" id="IPR003593">
    <property type="entry name" value="AAA+_ATPase"/>
</dbReference>
<dbReference type="InterPro" id="IPR051191">
    <property type="entry name" value="DCAF12"/>
</dbReference>
<name>A0A9W7T857_TRIRA</name>
<feature type="compositionally biased region" description="Polar residues" evidence="2">
    <location>
        <begin position="855"/>
        <end position="875"/>
    </location>
</feature>
<keyword evidence="5" id="KW-1185">Reference proteome</keyword>
<dbReference type="EMBL" id="JAFHDT010000024">
    <property type="protein sequence ID" value="KAI7791996.1"/>
    <property type="molecule type" value="Genomic_DNA"/>
</dbReference>
<dbReference type="Gene3D" id="3.40.50.300">
    <property type="entry name" value="P-loop containing nucleotide triphosphate hydrolases"/>
    <property type="match status" value="1"/>
</dbReference>
<proteinExistence type="predicted"/>
<sequence length="966" mass="110833">MMMRNDWEAVINQFYGDPEYPVAGRQDLLDLRCHESHGRALCDWFVPSTQATKILNIFNTFVHPITHHTKCEMHSRNREAHFKCDLGSKESEKSVLLVCGERGCGKSTLAAWWLQTFCRENPDVPVISHFCGTSTSSTDVRSMLRQLTGELQRVHYDWDGILEDATELEPLHQMVQAFSAAVRYGPCVLLLDGIDLLTETFGLSVQEVKELKWLPDALPPRCKCIITTTFSDLTYKSLNVRTDVHTLTCPDLSDPSIHRSILLKHLSLPCKELPTNVFQRIAAKKLCHLPAFLALLGTEMRSCGVQREKEEEIELLEEYIDVDSMPELWVKVILRWVKDYNGSSSRTQAISHCKVTSDATNTALFTEDLSGWVWDTLCLIHLSHAGLTEAEILALLEDLGYFGNPKDEVLEWARLRSAFWPWVQEKANGHLTIMHQSFSQAMNLLLLDSRGQVKSQNVFNQILADFFQKSSLQLCSWVRKMEEIPWHLMQMGSFKELHSFLSDPVTVEALSNKLEQYPKLTTDVIHYWTLLRDRGFDPASSFQFLMFQACRMEDLDERTTWRLSLFCAKVLLCFGESHQTEELLLQTDRIFRRGEELDRDILKLVLKVQHMLANLYVQMHRLKDAEMYCHKGLETAQYLTDSTEVQLIVGQMLCCLCLILLEDGRLYAVPGLLKEISSVRHMSDHPCSEGTVLFLKAIHKMSLNELKEAERCLQAALSSRRGWYGSEHRLVAEVEEQLADLWADTQSDTEWEQRKIVELYLHVLSIKETEAQTLHQVNLQKDLAVILVKFGKFLLRSSSKAERREGLDLLQRASDIRICILGHEHPLTREFEHLSNTNVIGLRKFVPEVIRPGSNRKQSLRASPTASLLQLQQTKSKSHIPRPTTRLSRTSSDVRPSPDNPIYSQDETLKRPWMTFQVSVFGPQSDIRTLLPREKAGLHTSRPRSVGRCFPERCIIQEEALKPQNQ</sequence>
<dbReference type="Pfam" id="PF13401">
    <property type="entry name" value="AAA_22"/>
    <property type="match status" value="1"/>
</dbReference>
<dbReference type="SMART" id="SM00382">
    <property type="entry name" value="AAA"/>
    <property type="match status" value="1"/>
</dbReference>